<name>A0A0A2SQM4_9GAMM</name>
<reference evidence="2 3" key="1">
    <citation type="submission" date="2014-05" db="EMBL/GenBank/DDBJ databases">
        <authorList>
            <person name="Rizzardi K."/>
            <person name="Winiecka-Krusnell J."/>
            <person name="Ramliden M."/>
            <person name="Alm E."/>
            <person name="Andersson S."/>
            <person name="Byfors S."/>
        </authorList>
    </citation>
    <scope>NUCLEOTIDE SEQUENCE [LARGE SCALE GENOMIC DNA]</scope>
    <source>
        <strain evidence="2 3">LEGN</strain>
    </source>
</reference>
<dbReference type="EMBL" id="JNCF01000027">
    <property type="protein sequence ID" value="KGP63062.1"/>
    <property type="molecule type" value="Genomic_DNA"/>
</dbReference>
<evidence type="ECO:0000313" key="2">
    <source>
        <dbReference type="EMBL" id="KGP63062.1"/>
    </source>
</evidence>
<dbReference type="RefSeq" id="WP_052117621.1">
    <property type="nucleotide sequence ID" value="NZ_JNCF01000027.1"/>
</dbReference>
<proteinExistence type="predicted"/>
<evidence type="ECO:0000256" key="1">
    <source>
        <dbReference type="SAM" id="SignalP"/>
    </source>
</evidence>
<dbReference type="Proteomes" id="UP000054422">
    <property type="component" value="Unassembled WGS sequence"/>
</dbReference>
<protein>
    <submittedName>
        <fullName evidence="2">Uncharacterized protein</fullName>
    </submittedName>
</protein>
<feature type="chain" id="PRO_5001993199" evidence="1">
    <location>
        <begin position="21"/>
        <end position="274"/>
    </location>
</feature>
<evidence type="ECO:0000313" key="3">
    <source>
        <dbReference type="Proteomes" id="UP000054422"/>
    </source>
</evidence>
<keyword evidence="1" id="KW-0732">Signal</keyword>
<feature type="signal peptide" evidence="1">
    <location>
        <begin position="1"/>
        <end position="20"/>
    </location>
</feature>
<gene>
    <name evidence="2" type="ORF">EP47_09015</name>
</gene>
<dbReference type="OrthoDB" id="5644022at2"/>
<organism evidence="2 3">
    <name type="scientific">Legionella norrlandica</name>
    <dbReference type="NCBI Taxonomy" id="1498499"/>
    <lineage>
        <taxon>Bacteria</taxon>
        <taxon>Pseudomonadati</taxon>
        <taxon>Pseudomonadota</taxon>
        <taxon>Gammaproteobacteria</taxon>
        <taxon>Legionellales</taxon>
        <taxon>Legionellaceae</taxon>
        <taxon>Legionella</taxon>
    </lineage>
</organism>
<sequence length="274" mass="30209">MKKTLFSFGLCLALISGAFASNNVLDQLNSEVINILAPFQNETTSAQLTFNAIETNAERIVKVAVNGFYKKIGSQNIFEVKLDNLSYDYGNGLSPTTIIKSSVGIDFTKLLPQEQLNMMIPMASEMLEQIAKEQYEDYGDAISMRSVITSTTKDSEGNYTALTALVSAKVDLSKLPEDMASENVMATDVVFSLTINLKTGVAVDAFFISNPDYIGFKENEIGLKEVLDKLLARDEEAMDEILGLIQTIDEIATQLVEMNNLLKYFGIKSLMKNS</sequence>
<dbReference type="AlphaFoldDB" id="A0A0A2SQM4"/>
<comment type="caution">
    <text evidence="2">The sequence shown here is derived from an EMBL/GenBank/DDBJ whole genome shotgun (WGS) entry which is preliminary data.</text>
</comment>
<keyword evidence="3" id="KW-1185">Reference proteome</keyword>
<accession>A0A0A2SQM4</accession>